<dbReference type="EC" id="3.6.1.66" evidence="1"/>
<name>A0ACC6V2B8_9CREN</name>
<dbReference type="Proteomes" id="UP000033636">
    <property type="component" value="Unassembled WGS sequence"/>
</dbReference>
<protein>
    <submittedName>
        <fullName evidence="1">XTP/dITP diphosphatase</fullName>
        <ecNumber evidence="1">3.6.1.66</ecNumber>
    </submittedName>
</protein>
<sequence>MRLYFATSNRHKLEEARRALAQFSIDIEIAPVKKLEIQADDVVEISRAAAERLCAAYNYIVVEDDGLYIEALRGFPGPYSEYVYRTLGLSGVLKLLEGAGDRSAYFKSAVSLCIDGLVKTFVGIAKGRIAEAPRGSAGFGFDPIFIPEGFDETFAEMGVEAKSKISHRAKAFQALGEWIAGVRK</sequence>
<accession>A0ACC6V2B8</accession>
<evidence type="ECO:0000313" key="2">
    <source>
        <dbReference type="Proteomes" id="UP000033636"/>
    </source>
</evidence>
<proteinExistence type="predicted"/>
<gene>
    <name evidence="1" type="ORF">TU35_007945</name>
</gene>
<evidence type="ECO:0000313" key="1">
    <source>
        <dbReference type="EMBL" id="MFB6491150.1"/>
    </source>
</evidence>
<dbReference type="EMBL" id="JZWT02000022">
    <property type="protein sequence ID" value="MFB6491150.1"/>
    <property type="molecule type" value="Genomic_DNA"/>
</dbReference>
<organism evidence="1 2">
    <name type="scientific">Thermoproteus sp. AZ2</name>
    <dbReference type="NCBI Taxonomy" id="1609232"/>
    <lineage>
        <taxon>Archaea</taxon>
        <taxon>Thermoproteota</taxon>
        <taxon>Thermoprotei</taxon>
        <taxon>Thermoproteales</taxon>
        <taxon>Thermoproteaceae</taxon>
        <taxon>Thermoproteus</taxon>
    </lineage>
</organism>
<comment type="caution">
    <text evidence="1">The sequence shown here is derived from an EMBL/GenBank/DDBJ whole genome shotgun (WGS) entry which is preliminary data.</text>
</comment>
<reference evidence="1" key="1">
    <citation type="submission" date="2024-07" db="EMBL/GenBank/DDBJ databases">
        <title>Metagenome and Metagenome-Assembled Genomes of Archaea from a hot spring from the geothermal field of Los Azufres, Mexico.</title>
        <authorList>
            <person name="Marin-Paredes R."/>
            <person name="Martinez-Romero E."/>
            <person name="Servin-Garciduenas L.E."/>
        </authorList>
    </citation>
    <scope>NUCLEOTIDE SEQUENCE</scope>
</reference>
<keyword evidence="1" id="KW-0378">Hydrolase</keyword>